<dbReference type="Proteomes" id="UP000664203">
    <property type="component" value="Unassembled WGS sequence"/>
</dbReference>
<evidence type="ECO:0000313" key="2">
    <source>
        <dbReference type="EMBL" id="CAF9939530.1"/>
    </source>
</evidence>
<dbReference type="EMBL" id="CAJPDR010000554">
    <property type="protein sequence ID" value="CAF9939530.1"/>
    <property type="molecule type" value="Genomic_DNA"/>
</dbReference>
<dbReference type="AlphaFoldDB" id="A0A8H3PFZ3"/>
<dbReference type="OrthoDB" id="10403924at2759"/>
<evidence type="ECO:0000256" key="1">
    <source>
        <dbReference type="SAM" id="MobiDB-lite"/>
    </source>
</evidence>
<gene>
    <name evidence="2" type="ORF">ALECFALPRED_008161</name>
</gene>
<organism evidence="2 3">
    <name type="scientific">Alectoria fallacina</name>
    <dbReference type="NCBI Taxonomy" id="1903189"/>
    <lineage>
        <taxon>Eukaryota</taxon>
        <taxon>Fungi</taxon>
        <taxon>Dikarya</taxon>
        <taxon>Ascomycota</taxon>
        <taxon>Pezizomycotina</taxon>
        <taxon>Lecanoromycetes</taxon>
        <taxon>OSLEUM clade</taxon>
        <taxon>Lecanoromycetidae</taxon>
        <taxon>Lecanorales</taxon>
        <taxon>Lecanorineae</taxon>
        <taxon>Parmeliaceae</taxon>
        <taxon>Alectoria</taxon>
    </lineage>
</organism>
<evidence type="ECO:0000313" key="3">
    <source>
        <dbReference type="Proteomes" id="UP000664203"/>
    </source>
</evidence>
<protein>
    <submittedName>
        <fullName evidence="2">Uncharacterized protein</fullName>
    </submittedName>
</protein>
<feature type="region of interest" description="Disordered" evidence="1">
    <location>
        <begin position="108"/>
        <end position="127"/>
    </location>
</feature>
<keyword evidence="3" id="KW-1185">Reference proteome</keyword>
<reference evidence="2" key="1">
    <citation type="submission" date="2021-03" db="EMBL/GenBank/DDBJ databases">
        <authorList>
            <person name="Tagirdzhanova G."/>
        </authorList>
    </citation>
    <scope>NUCLEOTIDE SEQUENCE</scope>
</reference>
<proteinExistence type="predicted"/>
<accession>A0A8H3PFZ3</accession>
<comment type="caution">
    <text evidence="2">The sequence shown here is derived from an EMBL/GenBank/DDBJ whole genome shotgun (WGS) entry which is preliminary data.</text>
</comment>
<sequence length="254" mass="29240">MPHFKRLGSTNVLNASRFFSQRQASRNTTQDDKLVFSRHLVQPRPDNFAEKYENSFRLFWNTRSSKLAKNLAPHHGLSATQKWLAAVAAAVNVVPKNRVKLEFPAGDIAPIPRPPGPTPKRTEKDRQRVEAVLKVRISSLAKIVSPEMMDSIKHSPYYAHDENKVVLRWHQHWTRGANGQQCFRNLNLFIRNVANEIVYRENSIAADEMVREQGKINDLRPVVVSEAESKAMAWNLKKPFNRQMKKRQENGEPK</sequence>
<name>A0A8H3PFZ3_9LECA</name>